<evidence type="ECO:0000256" key="10">
    <source>
        <dbReference type="SAM" id="SignalP"/>
    </source>
</evidence>
<organism evidence="13">
    <name type="scientific">Arion vulgaris</name>
    <dbReference type="NCBI Taxonomy" id="1028688"/>
    <lineage>
        <taxon>Eukaryota</taxon>
        <taxon>Metazoa</taxon>
        <taxon>Spiralia</taxon>
        <taxon>Lophotrochozoa</taxon>
        <taxon>Mollusca</taxon>
        <taxon>Gastropoda</taxon>
        <taxon>Heterobranchia</taxon>
        <taxon>Euthyneura</taxon>
        <taxon>Panpulmonata</taxon>
        <taxon>Eupulmonata</taxon>
        <taxon>Stylommatophora</taxon>
        <taxon>Helicina</taxon>
        <taxon>Arionoidea</taxon>
        <taxon>Arionidae</taxon>
        <taxon>Arion</taxon>
    </lineage>
</organism>
<keyword evidence="10" id="KW-0732">Signal</keyword>
<dbReference type="InterPro" id="IPR036188">
    <property type="entry name" value="FAD/NAD-bd_sf"/>
</dbReference>
<name>A0A0B7BBS5_9EUPU</name>
<keyword evidence="3" id="KW-0001">2Fe-2S</keyword>
<proteinExistence type="predicted"/>
<keyword evidence="6" id="KW-0560">Oxidoreductase</keyword>
<evidence type="ECO:0000256" key="3">
    <source>
        <dbReference type="ARBA" id="ARBA00022714"/>
    </source>
</evidence>
<dbReference type="InterPro" id="IPR050446">
    <property type="entry name" value="FAD-oxidoreductase/Apoptosis"/>
</dbReference>
<dbReference type="Pfam" id="PF07992">
    <property type="entry name" value="Pyr_redox_2"/>
    <property type="match status" value="1"/>
</dbReference>
<evidence type="ECO:0000256" key="7">
    <source>
        <dbReference type="ARBA" id="ARBA00023004"/>
    </source>
</evidence>
<dbReference type="EMBL" id="HACG01042670">
    <property type="protein sequence ID" value="CEK89535.1"/>
    <property type="molecule type" value="Transcribed_RNA"/>
</dbReference>
<gene>
    <name evidence="13" type="primary">ORF171509</name>
    <name evidence="12" type="synonym">ORF171495</name>
</gene>
<keyword evidence="8" id="KW-0411">Iron-sulfur</keyword>
<dbReference type="GO" id="GO:0005737">
    <property type="term" value="C:cytoplasm"/>
    <property type="evidence" value="ECO:0007669"/>
    <property type="project" value="TreeGrafter"/>
</dbReference>
<evidence type="ECO:0000256" key="1">
    <source>
        <dbReference type="ARBA" id="ARBA00001974"/>
    </source>
</evidence>
<feature type="compositionally biased region" description="Polar residues" evidence="9">
    <location>
        <begin position="69"/>
        <end position="98"/>
    </location>
</feature>
<dbReference type="GO" id="GO:0016651">
    <property type="term" value="F:oxidoreductase activity, acting on NAD(P)H"/>
    <property type="evidence" value="ECO:0007669"/>
    <property type="project" value="TreeGrafter"/>
</dbReference>
<dbReference type="SUPFAM" id="SSF51905">
    <property type="entry name" value="FAD/NAD(P)-binding domain"/>
    <property type="match status" value="1"/>
</dbReference>
<evidence type="ECO:0000256" key="2">
    <source>
        <dbReference type="ARBA" id="ARBA00022630"/>
    </source>
</evidence>
<dbReference type="FunFam" id="2.102.10.10:FF:000003">
    <property type="entry name" value="apoptosis-inducing factor 3 isoform X2"/>
    <property type="match status" value="1"/>
</dbReference>
<protein>
    <recommendedName>
        <fullName evidence="11">Rieske domain-containing protein</fullName>
    </recommendedName>
</protein>
<dbReference type="PANTHER" id="PTHR43557">
    <property type="entry name" value="APOPTOSIS-INDUCING FACTOR 1"/>
    <property type="match status" value="1"/>
</dbReference>
<keyword evidence="7" id="KW-0408">Iron</keyword>
<dbReference type="CDD" id="cd03478">
    <property type="entry name" value="Rieske_AIFL_N"/>
    <property type="match status" value="1"/>
</dbReference>
<dbReference type="GO" id="GO:0051537">
    <property type="term" value="F:2 iron, 2 sulfur cluster binding"/>
    <property type="evidence" value="ECO:0007669"/>
    <property type="project" value="UniProtKB-KW"/>
</dbReference>
<feature type="signal peptide" evidence="10">
    <location>
        <begin position="1"/>
        <end position="19"/>
    </location>
</feature>
<dbReference type="InterPro" id="IPR036922">
    <property type="entry name" value="Rieske_2Fe-2S_sf"/>
</dbReference>
<keyword evidence="5" id="KW-0274">FAD</keyword>
<evidence type="ECO:0000256" key="5">
    <source>
        <dbReference type="ARBA" id="ARBA00022827"/>
    </source>
</evidence>
<evidence type="ECO:0000313" key="13">
    <source>
        <dbReference type="EMBL" id="CEK89535.1"/>
    </source>
</evidence>
<evidence type="ECO:0000259" key="11">
    <source>
        <dbReference type="PROSITE" id="PS51296"/>
    </source>
</evidence>
<dbReference type="Pfam" id="PF00355">
    <property type="entry name" value="Rieske"/>
    <property type="match status" value="1"/>
</dbReference>
<dbReference type="Gene3D" id="3.50.50.60">
    <property type="entry name" value="FAD/NAD(P)-binding domain"/>
    <property type="match status" value="1"/>
</dbReference>
<feature type="chain" id="PRO_5007391232" description="Rieske domain-containing protein" evidence="10">
    <location>
        <begin position="20"/>
        <end position="341"/>
    </location>
</feature>
<keyword evidence="2" id="KW-0285">Flavoprotein</keyword>
<dbReference type="GO" id="GO:0046872">
    <property type="term" value="F:metal ion binding"/>
    <property type="evidence" value="ECO:0007669"/>
    <property type="project" value="UniProtKB-KW"/>
</dbReference>
<evidence type="ECO:0000256" key="9">
    <source>
        <dbReference type="SAM" id="MobiDB-lite"/>
    </source>
</evidence>
<dbReference type="InterPro" id="IPR023753">
    <property type="entry name" value="FAD/NAD-binding_dom"/>
</dbReference>
<comment type="cofactor">
    <cofactor evidence="1">
        <name>FAD</name>
        <dbReference type="ChEBI" id="CHEBI:57692"/>
    </cofactor>
</comment>
<evidence type="ECO:0000256" key="4">
    <source>
        <dbReference type="ARBA" id="ARBA00022723"/>
    </source>
</evidence>
<dbReference type="Gene3D" id="2.102.10.10">
    <property type="entry name" value="Rieske [2Fe-2S] iron-sulphur domain"/>
    <property type="match status" value="1"/>
</dbReference>
<dbReference type="EMBL" id="HACG01042668">
    <property type="protein sequence ID" value="CEK89533.1"/>
    <property type="molecule type" value="Transcribed_RNA"/>
</dbReference>
<reference evidence="13" key="1">
    <citation type="submission" date="2014-12" db="EMBL/GenBank/DDBJ databases">
        <title>Insight into the proteome of Arion vulgaris.</title>
        <authorList>
            <person name="Aradska J."/>
            <person name="Bulat T."/>
            <person name="Smidak R."/>
            <person name="Sarate P."/>
            <person name="Gangsoo J."/>
            <person name="Sialana F."/>
            <person name="Bilban M."/>
            <person name="Lubec G."/>
        </authorList>
    </citation>
    <scope>NUCLEOTIDE SEQUENCE</scope>
    <source>
        <tissue evidence="13">Skin</tissue>
    </source>
</reference>
<dbReference type="InterPro" id="IPR017941">
    <property type="entry name" value="Rieske_2Fe-2S"/>
</dbReference>
<feature type="domain" description="Rieske" evidence="11">
    <location>
        <begin position="106"/>
        <end position="201"/>
    </location>
</feature>
<feature type="region of interest" description="Disordered" evidence="9">
    <location>
        <begin position="63"/>
        <end position="98"/>
    </location>
</feature>
<accession>A0A0B7BBS5</accession>
<evidence type="ECO:0000256" key="8">
    <source>
        <dbReference type="ARBA" id="ARBA00023014"/>
    </source>
</evidence>
<dbReference type="PROSITE" id="PS51296">
    <property type="entry name" value="RIESKE"/>
    <property type="match status" value="1"/>
</dbReference>
<dbReference type="PANTHER" id="PTHR43557:SF2">
    <property type="entry name" value="RIESKE DOMAIN-CONTAINING PROTEIN-RELATED"/>
    <property type="match status" value="1"/>
</dbReference>
<dbReference type="AlphaFoldDB" id="A0A0B7BBS5"/>
<keyword evidence="4" id="KW-0479">Metal-binding</keyword>
<dbReference type="SUPFAM" id="SSF50022">
    <property type="entry name" value="ISP domain"/>
    <property type="match status" value="1"/>
</dbReference>
<sequence length="341" mass="37614">MRLLLRRLVLTCWSTYNQTTFLESPAVCTPHFNRQLVSKLFTITHNQSVKVVNIKIREDAQNVYPDTPVEQQNRPVSTTSEQKSPESQSPGNVGQTTQQTEDMIEAVVGSVTDFKNGEIQEVDVGDKKVLLVKEDDQFYAVSSKCTHYGAPLSKGAYCKGIVRCPWHGACFNVKTGDIEDYPGLDSLQKYKVVVTDGKVIVQADAAALENAKRIKPMVKKSADNKKTVVLVGGGPATLVCAETLRQEGYTGKIILVSQESCLPYDRIKLSKALSITPGEIALRSQEFYDQNGIELVLGRQVTKVESENKKILLDNGQSLTYDTLVVATGGSLAFYQFLVQI</sequence>
<evidence type="ECO:0000313" key="12">
    <source>
        <dbReference type="EMBL" id="CEK89533.1"/>
    </source>
</evidence>
<evidence type="ECO:0000256" key="6">
    <source>
        <dbReference type="ARBA" id="ARBA00023002"/>
    </source>
</evidence>